<gene>
    <name evidence="2" type="ordered locus">Calag_0863</name>
</gene>
<keyword evidence="2" id="KW-0624">Polysaccharide degradation</keyword>
<dbReference type="PANTHER" id="PTHR43123:SF1">
    <property type="entry name" value="POLYSACCHARIDE DEACETYLASE-RELATED"/>
    <property type="match status" value="1"/>
</dbReference>
<dbReference type="Pfam" id="PF01522">
    <property type="entry name" value="Polysacc_deac_1"/>
    <property type="match status" value="1"/>
</dbReference>
<dbReference type="AlphaFoldDB" id="L0A9P2"/>
<evidence type="ECO:0000313" key="3">
    <source>
        <dbReference type="Proteomes" id="UP000010469"/>
    </source>
</evidence>
<dbReference type="EMBL" id="CP003378">
    <property type="protein sequence ID" value="AFZ70603.1"/>
    <property type="molecule type" value="Genomic_DNA"/>
</dbReference>
<dbReference type="GO" id="GO:0045493">
    <property type="term" value="P:xylan catabolic process"/>
    <property type="evidence" value="ECO:0007669"/>
    <property type="project" value="UniProtKB-KW"/>
</dbReference>
<dbReference type="SUPFAM" id="SSF88713">
    <property type="entry name" value="Glycoside hydrolase/deacetylase"/>
    <property type="match status" value="1"/>
</dbReference>
<dbReference type="eggNOG" id="arCOG02876">
    <property type="taxonomic scope" value="Archaea"/>
</dbReference>
<proteinExistence type="predicted"/>
<dbReference type="Proteomes" id="UP000010469">
    <property type="component" value="Chromosome"/>
</dbReference>
<accession>L0A9P2</accession>
<keyword evidence="3" id="KW-1185">Reference proteome</keyword>
<protein>
    <submittedName>
        <fullName evidence="2">Putative xylanase/chitin deacetylase</fullName>
    </submittedName>
</protein>
<organism evidence="2 3">
    <name type="scientific">Caldisphaera lagunensis (strain DSM 15908 / JCM 11604 / ANMR 0165 / IC-154)</name>
    <dbReference type="NCBI Taxonomy" id="1056495"/>
    <lineage>
        <taxon>Archaea</taxon>
        <taxon>Thermoproteota</taxon>
        <taxon>Thermoprotei</taxon>
        <taxon>Acidilobales</taxon>
        <taxon>Caldisphaeraceae</taxon>
        <taxon>Caldisphaera</taxon>
    </lineage>
</organism>
<dbReference type="PROSITE" id="PS51677">
    <property type="entry name" value="NODB"/>
    <property type="match status" value="1"/>
</dbReference>
<keyword evidence="2" id="KW-0326">Glycosidase</keyword>
<dbReference type="InterPro" id="IPR011330">
    <property type="entry name" value="Glyco_hydro/deAcase_b/a-brl"/>
</dbReference>
<dbReference type="Gene3D" id="3.20.20.370">
    <property type="entry name" value="Glycoside hydrolase/deacetylase"/>
    <property type="match status" value="1"/>
</dbReference>
<keyword evidence="2" id="KW-0378">Hydrolase</keyword>
<evidence type="ECO:0000259" key="1">
    <source>
        <dbReference type="PROSITE" id="PS51677"/>
    </source>
</evidence>
<keyword evidence="2" id="KW-0858">Xylan degradation</keyword>
<dbReference type="PANTHER" id="PTHR43123">
    <property type="entry name" value="POLYSACCHARIDE DEACETYLASE-RELATED"/>
    <property type="match status" value="1"/>
</dbReference>
<reference evidence="3" key="1">
    <citation type="submission" date="2012-03" db="EMBL/GenBank/DDBJ databases">
        <title>Complete genome of Caldisphaera lagunensis DSM 15908.</title>
        <authorList>
            <person name="Lucas S."/>
            <person name="Copeland A."/>
            <person name="Lapidus A."/>
            <person name="Glavina del Rio T."/>
            <person name="Dalin E."/>
            <person name="Tice H."/>
            <person name="Bruce D."/>
            <person name="Goodwin L."/>
            <person name="Pitluck S."/>
            <person name="Peters L."/>
            <person name="Mikhailova N."/>
            <person name="Teshima H."/>
            <person name="Kyrpides N."/>
            <person name="Mavromatis K."/>
            <person name="Ivanova N."/>
            <person name="Brettin T."/>
            <person name="Detter J.C."/>
            <person name="Han C."/>
            <person name="Larimer F."/>
            <person name="Land M."/>
            <person name="Hauser L."/>
            <person name="Markowitz V."/>
            <person name="Cheng J.-F."/>
            <person name="Hugenholtz P."/>
            <person name="Woyke T."/>
            <person name="Wu D."/>
            <person name="Spring S."/>
            <person name="Schroeder M."/>
            <person name="Brambilla E."/>
            <person name="Klenk H.-P."/>
            <person name="Eisen J.A."/>
        </authorList>
    </citation>
    <scope>NUCLEOTIDE SEQUENCE [LARGE SCALE GENOMIC DNA]</scope>
    <source>
        <strain evidence="3">DSM 15908 / JCM 11604 / IC-154</strain>
    </source>
</reference>
<keyword evidence="2" id="KW-0119">Carbohydrate metabolism</keyword>
<dbReference type="InParanoid" id="L0A9P2"/>
<name>L0A9P2_CALLD</name>
<dbReference type="GO" id="GO:0016810">
    <property type="term" value="F:hydrolase activity, acting on carbon-nitrogen (but not peptide) bonds"/>
    <property type="evidence" value="ECO:0007669"/>
    <property type="project" value="InterPro"/>
</dbReference>
<dbReference type="HOGENOM" id="CLU_029940_0_0_2"/>
<sequence>MNSLVYERDFIGYGENHLDFKWPGNKRLAVNLVFNYECGSEHSYNVDGIVESVGEFPPIDIKERDVGLESVYEYGTRVAIWRILKVLNDYNVKASFFAVAHTLELNPIAAKAIVNQGHEIVDHGLRWFENYRLSYDEEKRQIEKSVEIIEKITGYKPKGFYAREPSVNTIDIVKDLGFMYDSDAYNDDLPYYYKGFLIIPYTPDVNDFHFLYPMNRFSTAEEFFSYAKDAFDQLYEESKYEPKMMSIGMHVRIIGRPGRIKALKDFLNYIKSFDVWIAKREEIAEFWLNNFKLNK</sequence>
<dbReference type="InterPro" id="IPR002509">
    <property type="entry name" value="NODB_dom"/>
</dbReference>
<dbReference type="KEGG" id="clg:Calag_0863"/>
<dbReference type="STRING" id="1056495.Calag_0863"/>
<feature type="domain" description="NodB homology" evidence="1">
    <location>
        <begin position="64"/>
        <end position="278"/>
    </location>
</feature>
<evidence type="ECO:0000313" key="2">
    <source>
        <dbReference type="EMBL" id="AFZ70603.1"/>
    </source>
</evidence>
<dbReference type="GO" id="GO:0016798">
    <property type="term" value="F:hydrolase activity, acting on glycosyl bonds"/>
    <property type="evidence" value="ECO:0007669"/>
    <property type="project" value="UniProtKB-KW"/>
</dbReference>